<accession>A0A5S4EML9</accession>
<protein>
    <submittedName>
        <fullName evidence="1">Uncharacterized protein</fullName>
    </submittedName>
</protein>
<dbReference type="EMBL" id="SWAD01000048">
    <property type="protein sequence ID" value="TMQ76535.1"/>
    <property type="molecule type" value="Genomic_DNA"/>
</dbReference>
<dbReference type="Proteomes" id="UP000306324">
    <property type="component" value="Unassembled WGS sequence"/>
</dbReference>
<comment type="caution">
    <text evidence="1">The sequence shown here is derived from an EMBL/GenBank/DDBJ whole genome shotgun (WGS) entry which is preliminary data.</text>
</comment>
<reference evidence="1 2" key="1">
    <citation type="submission" date="2019-04" db="EMBL/GenBank/DDBJ databases">
        <title>A novel phosphate-accumulating bacterium identified in bioreactor for phosphate removal from wastewater.</title>
        <authorList>
            <person name="Kotlyarov R.Y."/>
            <person name="Beletsky A.V."/>
            <person name="Kallistova A.Y."/>
            <person name="Dorofeev A.G."/>
            <person name="Nikolaev Y.Y."/>
            <person name="Pimenov N.V."/>
            <person name="Ravin N.V."/>
            <person name="Mardanov A.V."/>
        </authorList>
    </citation>
    <scope>NUCLEOTIDE SEQUENCE [LARGE SCALE GENOMIC DNA]</scope>
    <source>
        <strain evidence="1 2">Bin19</strain>
    </source>
</reference>
<evidence type="ECO:0000313" key="1">
    <source>
        <dbReference type="EMBL" id="TMQ76535.1"/>
    </source>
</evidence>
<organism evidence="1 2">
    <name type="scientific">Candidatus Accumulibacter phosphatis</name>
    <dbReference type="NCBI Taxonomy" id="327160"/>
    <lineage>
        <taxon>Bacteria</taxon>
        <taxon>Pseudomonadati</taxon>
        <taxon>Pseudomonadota</taxon>
        <taxon>Betaproteobacteria</taxon>
        <taxon>Candidatus Accumulibacter</taxon>
    </lineage>
</organism>
<name>A0A5S4EML9_9PROT</name>
<evidence type="ECO:0000313" key="2">
    <source>
        <dbReference type="Proteomes" id="UP000306324"/>
    </source>
</evidence>
<keyword evidence="2" id="KW-1185">Reference proteome</keyword>
<gene>
    <name evidence="1" type="ORF">ACCUM_4229</name>
</gene>
<sequence>MKRDSARRVEAGAARVGMRRRLGSACRFQHGAAKSSLEW</sequence>
<dbReference type="AlphaFoldDB" id="A0A5S4EML9"/>
<proteinExistence type="predicted"/>